<dbReference type="PANTHER" id="PTHR33693">
    <property type="entry name" value="TYPE-5 URACIL-DNA GLYCOSYLASE"/>
    <property type="match status" value="1"/>
</dbReference>
<keyword evidence="9" id="KW-0408">Iron</keyword>
<name>A0A831UE24_GEOME</name>
<dbReference type="PANTHER" id="PTHR33693:SF1">
    <property type="entry name" value="TYPE-4 URACIL-DNA GLYCOSYLASE"/>
    <property type="match status" value="1"/>
</dbReference>
<evidence type="ECO:0000256" key="7">
    <source>
        <dbReference type="ARBA" id="ARBA00022763"/>
    </source>
</evidence>
<comment type="similarity">
    <text evidence="2">Belongs to the uracil-DNA glycosylase (UDG) superfamily. Type 4 (UDGa) family.</text>
</comment>
<reference evidence="14" key="1">
    <citation type="journal article" date="2020" name="mSystems">
        <title>Genome- and Community-Level Interaction Insights into Carbon Utilization and Element Cycling Functions of Hydrothermarchaeota in Hydrothermal Sediment.</title>
        <authorList>
            <person name="Zhou Z."/>
            <person name="Liu Y."/>
            <person name="Xu W."/>
            <person name="Pan J."/>
            <person name="Luo Z.H."/>
            <person name="Li M."/>
        </authorList>
    </citation>
    <scope>NUCLEOTIDE SEQUENCE [LARGE SCALE GENOMIC DNA]</scope>
    <source>
        <strain evidence="14">SpSt-349</strain>
    </source>
</reference>
<dbReference type="CDD" id="cd10030">
    <property type="entry name" value="UDG-F4_TTUDGA_SPO1dp_like"/>
    <property type="match status" value="1"/>
</dbReference>
<dbReference type="GO" id="GO:0046872">
    <property type="term" value="F:metal ion binding"/>
    <property type="evidence" value="ECO:0007669"/>
    <property type="project" value="UniProtKB-KW"/>
</dbReference>
<evidence type="ECO:0000256" key="8">
    <source>
        <dbReference type="ARBA" id="ARBA00022801"/>
    </source>
</evidence>
<evidence type="ECO:0000256" key="2">
    <source>
        <dbReference type="ARBA" id="ARBA00006521"/>
    </source>
</evidence>
<evidence type="ECO:0000256" key="12">
    <source>
        <dbReference type="SAM" id="MobiDB-lite"/>
    </source>
</evidence>
<gene>
    <name evidence="14" type="ORF">ENQ87_12550</name>
</gene>
<dbReference type="GO" id="GO:0004844">
    <property type="term" value="F:uracil DNA N-glycosylase activity"/>
    <property type="evidence" value="ECO:0007669"/>
    <property type="project" value="UniProtKB-EC"/>
</dbReference>
<organism evidence="14">
    <name type="scientific">Geobacter metallireducens</name>
    <dbReference type="NCBI Taxonomy" id="28232"/>
    <lineage>
        <taxon>Bacteria</taxon>
        <taxon>Pseudomonadati</taxon>
        <taxon>Thermodesulfobacteriota</taxon>
        <taxon>Desulfuromonadia</taxon>
        <taxon>Geobacterales</taxon>
        <taxon>Geobacteraceae</taxon>
        <taxon>Geobacter</taxon>
    </lineage>
</organism>
<dbReference type="AlphaFoldDB" id="A0A831UE24"/>
<comment type="catalytic activity">
    <reaction evidence="1">
        <text>Hydrolyzes single-stranded DNA or mismatched double-stranded DNA and polynucleotides, releasing free uracil.</text>
        <dbReference type="EC" id="3.2.2.27"/>
    </reaction>
</comment>
<evidence type="ECO:0000256" key="11">
    <source>
        <dbReference type="ARBA" id="ARBA00023204"/>
    </source>
</evidence>
<keyword evidence="11" id="KW-0234">DNA repair</keyword>
<dbReference type="SMART" id="SM00987">
    <property type="entry name" value="UreE_C"/>
    <property type="match status" value="1"/>
</dbReference>
<dbReference type="Gene3D" id="3.40.470.10">
    <property type="entry name" value="Uracil-DNA glycosylase-like domain"/>
    <property type="match status" value="1"/>
</dbReference>
<evidence type="ECO:0000259" key="13">
    <source>
        <dbReference type="SMART" id="SM00986"/>
    </source>
</evidence>
<protein>
    <recommendedName>
        <fullName evidence="4">Type-4 uracil-DNA glycosylase</fullName>
        <ecNumber evidence="3">3.2.2.27</ecNumber>
    </recommendedName>
</protein>
<dbReference type="SUPFAM" id="SSF52141">
    <property type="entry name" value="Uracil-DNA glycosylase-like"/>
    <property type="match status" value="1"/>
</dbReference>
<proteinExistence type="inferred from homology"/>
<evidence type="ECO:0000256" key="10">
    <source>
        <dbReference type="ARBA" id="ARBA00023014"/>
    </source>
</evidence>
<accession>A0A831UE24</accession>
<keyword evidence="7" id="KW-0227">DNA damage</keyword>
<evidence type="ECO:0000256" key="4">
    <source>
        <dbReference type="ARBA" id="ARBA00019403"/>
    </source>
</evidence>
<evidence type="ECO:0000256" key="1">
    <source>
        <dbReference type="ARBA" id="ARBA00001400"/>
    </source>
</evidence>
<sequence length="255" mass="28158">MEGDGVRETIASLRRYLEELQETGVDELLLAPAPLEEKPRPLPEAVAAGAPSAPPAPVAEPPAASAGETLDDIRRDLGECVRCGLAKTRTNLVFGVGNPRARLVFIGEAPGRDEDLKGEPFVGEAGQLLTKIIQAMGFSRDEVYICNVLKCRPPENRNPHHDEIERCAPFMLRQVRAIGPEAVVALGTFAAQTLLATKEPISRLRGRFHDYHGIPLMPTFHPAFLVRYPERKREVWEDMKQVMALLGKEVATKKR</sequence>
<evidence type="ECO:0000313" key="14">
    <source>
        <dbReference type="EMBL" id="HEN43176.1"/>
    </source>
</evidence>
<keyword evidence="6" id="KW-0479">Metal-binding</keyword>
<dbReference type="InterPro" id="IPR051536">
    <property type="entry name" value="UDG_Type-4/5"/>
</dbReference>
<dbReference type="InterPro" id="IPR005273">
    <property type="entry name" value="Ura-DNA_glyco_family4"/>
</dbReference>
<evidence type="ECO:0000256" key="5">
    <source>
        <dbReference type="ARBA" id="ARBA00022485"/>
    </source>
</evidence>
<dbReference type="GO" id="GO:0051539">
    <property type="term" value="F:4 iron, 4 sulfur cluster binding"/>
    <property type="evidence" value="ECO:0007669"/>
    <property type="project" value="UniProtKB-KW"/>
</dbReference>
<dbReference type="EMBL" id="DSOV01000056">
    <property type="protein sequence ID" value="HEN43176.1"/>
    <property type="molecule type" value="Genomic_DNA"/>
</dbReference>
<keyword evidence="10" id="KW-0411">Iron-sulfur</keyword>
<evidence type="ECO:0000256" key="6">
    <source>
        <dbReference type="ARBA" id="ARBA00022723"/>
    </source>
</evidence>
<dbReference type="Pfam" id="PF03167">
    <property type="entry name" value="UDG"/>
    <property type="match status" value="1"/>
</dbReference>
<keyword evidence="8" id="KW-0378">Hydrolase</keyword>
<evidence type="ECO:0000256" key="9">
    <source>
        <dbReference type="ARBA" id="ARBA00023004"/>
    </source>
</evidence>
<dbReference type="InterPro" id="IPR036895">
    <property type="entry name" value="Uracil-DNA_glycosylase-like_sf"/>
</dbReference>
<dbReference type="EC" id="3.2.2.27" evidence="3"/>
<feature type="domain" description="Uracil-DNA glycosylase-like" evidence="13">
    <location>
        <begin position="94"/>
        <end position="240"/>
    </location>
</feature>
<keyword evidence="5" id="KW-0004">4Fe-4S</keyword>
<dbReference type="GO" id="GO:0006281">
    <property type="term" value="P:DNA repair"/>
    <property type="evidence" value="ECO:0007669"/>
    <property type="project" value="UniProtKB-KW"/>
</dbReference>
<comment type="caution">
    <text evidence="14">The sequence shown here is derived from an EMBL/GenBank/DDBJ whole genome shotgun (WGS) entry which is preliminary data.</text>
</comment>
<feature type="region of interest" description="Disordered" evidence="12">
    <location>
        <begin position="45"/>
        <end position="66"/>
    </location>
</feature>
<dbReference type="InterPro" id="IPR005122">
    <property type="entry name" value="Uracil-DNA_glycosylase-like"/>
</dbReference>
<evidence type="ECO:0000256" key="3">
    <source>
        <dbReference type="ARBA" id="ARBA00012030"/>
    </source>
</evidence>
<dbReference type="SMART" id="SM00986">
    <property type="entry name" value="UDG"/>
    <property type="match status" value="1"/>
</dbReference>
<dbReference type="NCBIfam" id="TIGR00758">
    <property type="entry name" value="UDG_fam4"/>
    <property type="match status" value="1"/>
</dbReference>